<evidence type="ECO:0000313" key="3">
    <source>
        <dbReference type="Proteomes" id="UP000325081"/>
    </source>
</evidence>
<protein>
    <recommendedName>
        <fullName evidence="4">Fringe-related family protein</fullName>
    </recommendedName>
</protein>
<dbReference type="InterPro" id="IPR006740">
    <property type="entry name" value="DUF604"/>
</dbReference>
<dbReference type="PANTHER" id="PTHR10811">
    <property type="entry name" value="FRINGE-RELATED"/>
    <property type="match status" value="1"/>
</dbReference>
<keyword evidence="1" id="KW-0812">Transmembrane</keyword>
<evidence type="ECO:0000256" key="1">
    <source>
        <dbReference type="SAM" id="Phobius"/>
    </source>
</evidence>
<gene>
    <name evidence="2" type="ORF">STAS_17476</name>
</gene>
<reference evidence="3" key="1">
    <citation type="journal article" date="2019" name="Curr. Biol.">
        <title>Genome Sequence of Striga asiatica Provides Insight into the Evolution of Plant Parasitism.</title>
        <authorList>
            <person name="Yoshida S."/>
            <person name="Kim S."/>
            <person name="Wafula E.K."/>
            <person name="Tanskanen J."/>
            <person name="Kim Y.M."/>
            <person name="Honaas L."/>
            <person name="Yang Z."/>
            <person name="Spallek T."/>
            <person name="Conn C.E."/>
            <person name="Ichihashi Y."/>
            <person name="Cheong K."/>
            <person name="Cui S."/>
            <person name="Der J.P."/>
            <person name="Gundlach H."/>
            <person name="Jiao Y."/>
            <person name="Hori C."/>
            <person name="Ishida J.K."/>
            <person name="Kasahara H."/>
            <person name="Kiba T."/>
            <person name="Kim M.S."/>
            <person name="Koo N."/>
            <person name="Laohavisit A."/>
            <person name="Lee Y.H."/>
            <person name="Lumba S."/>
            <person name="McCourt P."/>
            <person name="Mortimer J.C."/>
            <person name="Mutuku J.M."/>
            <person name="Nomura T."/>
            <person name="Sasaki-Sekimoto Y."/>
            <person name="Seto Y."/>
            <person name="Wang Y."/>
            <person name="Wakatake T."/>
            <person name="Sakakibara H."/>
            <person name="Demura T."/>
            <person name="Yamaguchi S."/>
            <person name="Yoneyama K."/>
            <person name="Manabe R.I."/>
            <person name="Nelson D.C."/>
            <person name="Schulman A.H."/>
            <person name="Timko M.P."/>
            <person name="dePamphilis C.W."/>
            <person name="Choi D."/>
            <person name="Shirasu K."/>
        </authorList>
    </citation>
    <scope>NUCLEOTIDE SEQUENCE [LARGE SCALE GENOMIC DNA]</scope>
    <source>
        <strain evidence="3">cv. UVA1</strain>
    </source>
</reference>
<feature type="transmembrane region" description="Helical" evidence="1">
    <location>
        <begin position="21"/>
        <end position="39"/>
    </location>
</feature>
<organism evidence="2 3">
    <name type="scientific">Striga asiatica</name>
    <name type="common">Asiatic witchweed</name>
    <name type="synonym">Buchnera asiatica</name>
    <dbReference type="NCBI Taxonomy" id="4170"/>
    <lineage>
        <taxon>Eukaryota</taxon>
        <taxon>Viridiplantae</taxon>
        <taxon>Streptophyta</taxon>
        <taxon>Embryophyta</taxon>
        <taxon>Tracheophyta</taxon>
        <taxon>Spermatophyta</taxon>
        <taxon>Magnoliopsida</taxon>
        <taxon>eudicotyledons</taxon>
        <taxon>Gunneridae</taxon>
        <taxon>Pentapetalae</taxon>
        <taxon>asterids</taxon>
        <taxon>lamiids</taxon>
        <taxon>Lamiales</taxon>
        <taxon>Orobanchaceae</taxon>
        <taxon>Buchnereae</taxon>
        <taxon>Striga</taxon>
    </lineage>
</organism>
<evidence type="ECO:0000313" key="2">
    <source>
        <dbReference type="EMBL" id="GER40790.1"/>
    </source>
</evidence>
<keyword evidence="1" id="KW-1133">Transmembrane helix</keyword>
<proteinExistence type="predicted"/>
<dbReference type="OrthoDB" id="414175at2759"/>
<dbReference type="Proteomes" id="UP000325081">
    <property type="component" value="Unassembled WGS sequence"/>
</dbReference>
<name>A0A5A7Q6E4_STRAF</name>
<comment type="caution">
    <text evidence="2">The sequence shown here is derived from an EMBL/GenBank/DDBJ whole genome shotgun (WGS) entry which is preliminary data.</text>
</comment>
<evidence type="ECO:0008006" key="4">
    <source>
        <dbReference type="Google" id="ProtNLM"/>
    </source>
</evidence>
<dbReference type="EMBL" id="BKCP01005960">
    <property type="protein sequence ID" value="GER40790.1"/>
    <property type="molecule type" value="Genomic_DNA"/>
</dbReference>
<keyword evidence="3" id="KW-1185">Reference proteome</keyword>
<dbReference type="Pfam" id="PF04646">
    <property type="entry name" value="DUF604"/>
    <property type="match status" value="1"/>
</dbReference>
<keyword evidence="1" id="KW-0472">Membrane</keyword>
<dbReference type="AlphaFoldDB" id="A0A5A7Q6E4"/>
<dbReference type="Gene3D" id="3.90.550.50">
    <property type="match status" value="1"/>
</dbReference>
<accession>A0A5A7Q6E4</accession>
<sequence length="478" mass="54502">MASIIIPKDFSFSSTGTIWKTLITLGIILYLLLLPLLIATHNPTLTLLRWSTPPPSPSSTTTTGTNLTHIAFGLMGSVHTLGHRRAYLESWWRPNITRGYVYLDRPPPPNLLPWPNTAPPYRVVDNLTDYYNRAHPRRPSMTRMVHGILELFREEHENVRWVVMGDDDSIFFVDNIADVLAEYDHNKYYYLGGHSETVISNHWFSFDQAFGGAGIVMSYPLAEALVRDMDGCLDRYASSSSADLITMTCIADIGVNLTPHKGIHQVDLHGDFSGYLSAHPKMPLMTFHHFDSMDPIFPKMNRFQSTRHLMTAADADQSRLLQQTICYHRHLNWSFSISWGYSAQIYENLFPRSYLQIPIETFRPWAKRNPKPPFYMFNTRPRASDSCLTPHWFFLDSIYKNVRGDEIVTSYVRARPRGLQPCPVGGNHSADSVTSIRVVSPALKRLQTDRCECCDILGVDGGKAEVKFRECKRDEIIA</sequence>